<dbReference type="PANTHER" id="PTHR13271">
    <property type="entry name" value="UNCHARACTERIZED PUTATIVE METHYLTRANSFERASE"/>
    <property type="match status" value="1"/>
</dbReference>
<evidence type="ECO:0000256" key="1">
    <source>
        <dbReference type="ARBA" id="ARBA00022603"/>
    </source>
</evidence>
<reference evidence="5 6" key="1">
    <citation type="submission" date="2016-10" db="EMBL/GenBank/DDBJ databases">
        <authorList>
            <person name="de Groot N.N."/>
        </authorList>
    </citation>
    <scope>NUCLEOTIDE SEQUENCE [LARGE SCALE GENOMIC DNA]</scope>
    <source>
        <strain evidence="5 6">PYCC 4715</strain>
    </source>
</reference>
<dbReference type="CDD" id="cd10527">
    <property type="entry name" value="SET_LSMT"/>
    <property type="match status" value="1"/>
</dbReference>
<sequence length="499" mass="56938">MDQIRRFARVAIANGIDVHSHVIVETSRLGGYGLVAQSAIQEDTVVLRIPQKCTLDLSTLLELANAMKNTDTTGKVAKVINTTLTIGSSFTETAVVRNYIWSMRILQQMRKPGLLEADRNAFIDQYLDILATTNILDVDEHNDSSDSLVHSHIREKRKVAAEYQELLENLPEVQPFLSFEEAFQLHKAVKSRVLEIPHAIEKFVKQTEEDDEDEEEEEGEDFTTNVTLVPILDFANHAEERNAVFDVDRETNDVILRLDKDVAVGDEICISYLPTKAFDMFFRTYGFVPDSTGFFKWKIPHLSEVVSEYTEVKGENYEYIAKWLHIYPYLTVIRGKDGKIWLDLSDFKLPLLLIRGLHYNADWALKVNSEELSHMYQGTIEEIVEEMRKQEDHSDVVYGPETVYGVTWNGQEVSISSLIEQALEASEDAVNDLIKAAIPVIRSAIAKGLQEDEATIHGSDNTALTDYYAFKRALLERVSEFEFDDYMQMIEGVYDIEEE</sequence>
<organism evidence="5 6">
    <name type="scientific">Sungouiella intermedia</name>
    <dbReference type="NCBI Taxonomy" id="45354"/>
    <lineage>
        <taxon>Eukaryota</taxon>
        <taxon>Fungi</taxon>
        <taxon>Dikarya</taxon>
        <taxon>Ascomycota</taxon>
        <taxon>Saccharomycotina</taxon>
        <taxon>Pichiomycetes</taxon>
        <taxon>Metschnikowiaceae</taxon>
        <taxon>Sungouiella</taxon>
    </lineage>
</organism>
<dbReference type="AlphaFoldDB" id="A0A1L0BCG9"/>
<keyword evidence="1" id="KW-0489">Methyltransferase</keyword>
<keyword evidence="3" id="KW-0949">S-adenosyl-L-methionine</keyword>
<dbReference type="GO" id="GO:0016279">
    <property type="term" value="F:protein-lysine N-methyltransferase activity"/>
    <property type="evidence" value="ECO:0007669"/>
    <property type="project" value="TreeGrafter"/>
</dbReference>
<gene>
    <name evidence="5" type="ORF">SAMEA4029009_CIC11G00000002223</name>
</gene>
<evidence type="ECO:0000259" key="4">
    <source>
        <dbReference type="PROSITE" id="PS50280"/>
    </source>
</evidence>
<evidence type="ECO:0000313" key="5">
    <source>
        <dbReference type="EMBL" id="SGZ48744.1"/>
    </source>
</evidence>
<evidence type="ECO:0000256" key="3">
    <source>
        <dbReference type="ARBA" id="ARBA00022691"/>
    </source>
</evidence>
<dbReference type="PANTHER" id="PTHR13271:SF47">
    <property type="entry name" value="ACTIN-HISTIDINE N-METHYLTRANSFERASE"/>
    <property type="match status" value="1"/>
</dbReference>
<keyword evidence="2" id="KW-0808">Transferase</keyword>
<feature type="domain" description="SET" evidence="4">
    <location>
        <begin position="14"/>
        <end position="273"/>
    </location>
</feature>
<dbReference type="InterPro" id="IPR001214">
    <property type="entry name" value="SET_dom"/>
</dbReference>
<dbReference type="Proteomes" id="UP000182259">
    <property type="component" value="Chromosome I"/>
</dbReference>
<dbReference type="GO" id="GO:0032259">
    <property type="term" value="P:methylation"/>
    <property type="evidence" value="ECO:0007669"/>
    <property type="project" value="UniProtKB-KW"/>
</dbReference>
<evidence type="ECO:0000256" key="2">
    <source>
        <dbReference type="ARBA" id="ARBA00022679"/>
    </source>
</evidence>
<dbReference type="InterPro" id="IPR050600">
    <property type="entry name" value="SETD3_SETD6_MTase"/>
</dbReference>
<dbReference type="Pfam" id="PF00856">
    <property type="entry name" value="SET"/>
    <property type="match status" value="1"/>
</dbReference>
<name>A0A1L0BCG9_9ASCO</name>
<dbReference type="SUPFAM" id="SSF82199">
    <property type="entry name" value="SET domain"/>
    <property type="match status" value="1"/>
</dbReference>
<dbReference type="Gene3D" id="3.90.1410.10">
    <property type="entry name" value="set domain protein methyltransferase, domain 1"/>
    <property type="match status" value="1"/>
</dbReference>
<dbReference type="InterPro" id="IPR046341">
    <property type="entry name" value="SET_dom_sf"/>
</dbReference>
<dbReference type="EMBL" id="LT635764">
    <property type="protein sequence ID" value="SGZ48744.1"/>
    <property type="molecule type" value="Genomic_DNA"/>
</dbReference>
<proteinExistence type="predicted"/>
<dbReference type="PROSITE" id="PS50280">
    <property type="entry name" value="SET"/>
    <property type="match status" value="1"/>
</dbReference>
<evidence type="ECO:0000313" key="6">
    <source>
        <dbReference type="Proteomes" id="UP000182259"/>
    </source>
</evidence>
<accession>A0A1L0BCG9</accession>
<protein>
    <submittedName>
        <fullName evidence="5">CIC11C00000002223</fullName>
    </submittedName>
</protein>